<feature type="compositionally biased region" description="Pro residues" evidence="2">
    <location>
        <begin position="107"/>
        <end position="146"/>
    </location>
</feature>
<dbReference type="PANTHER" id="PTHR13586">
    <property type="entry name" value="SCD6 PROTEIN-RELATED"/>
    <property type="match status" value="1"/>
</dbReference>
<dbReference type="InterPro" id="IPR010920">
    <property type="entry name" value="LSM_dom_sf"/>
</dbReference>
<evidence type="ECO:0000313" key="6">
    <source>
        <dbReference type="EMBL" id="KAK5087941.1"/>
    </source>
</evidence>
<feature type="compositionally biased region" description="Basic and acidic residues" evidence="2">
    <location>
        <begin position="227"/>
        <end position="237"/>
    </location>
</feature>
<dbReference type="PROSITE" id="PS51513">
    <property type="entry name" value="FFD"/>
    <property type="match status" value="1"/>
</dbReference>
<organism evidence="6 7">
    <name type="scientific">Lithohypha guttulata</name>
    <dbReference type="NCBI Taxonomy" id="1690604"/>
    <lineage>
        <taxon>Eukaryota</taxon>
        <taxon>Fungi</taxon>
        <taxon>Dikarya</taxon>
        <taxon>Ascomycota</taxon>
        <taxon>Pezizomycotina</taxon>
        <taxon>Eurotiomycetes</taxon>
        <taxon>Chaetothyriomycetidae</taxon>
        <taxon>Chaetothyriales</taxon>
        <taxon>Trichomeriaceae</taxon>
        <taxon>Lithohypha</taxon>
    </lineage>
</organism>
<proteinExistence type="predicted"/>
<keyword evidence="7" id="KW-1185">Reference proteome</keyword>
<evidence type="ECO:0000313" key="7">
    <source>
        <dbReference type="Proteomes" id="UP001309876"/>
    </source>
</evidence>
<feature type="compositionally biased region" description="Pro residues" evidence="2">
    <location>
        <begin position="82"/>
        <end position="91"/>
    </location>
</feature>
<feature type="compositionally biased region" description="Pro residues" evidence="2">
    <location>
        <begin position="153"/>
        <end position="206"/>
    </location>
</feature>
<dbReference type="InterPro" id="IPR019050">
    <property type="entry name" value="FDF_dom"/>
</dbReference>
<dbReference type="Pfam" id="PF09532">
    <property type="entry name" value="FDF"/>
    <property type="match status" value="1"/>
</dbReference>
<evidence type="ECO:0000256" key="1">
    <source>
        <dbReference type="PROSITE-ProRule" id="PRU00846"/>
    </source>
</evidence>
<feature type="compositionally biased region" description="Basic residues" evidence="2">
    <location>
        <begin position="511"/>
        <end position="520"/>
    </location>
</feature>
<sequence>MDHLIGQRFSLISKSEIRYVGILHEINPEESTIALEEVFSFGTEDRPVDNFIPPSQQKFEYIVFRGSDVKDIKVAEEAEGPKQPPQQPPNDPAILNSSRPGPTQTAHPPPPGPPGPPPNRGESPYLPPNYPPPGFGGYYPPGPPPGQFGRGYGPPPGNFGPPPGYNPYGPPPGYFGPPGPGRFPPPPQQHPPPIGPPGQRPVPPSQPSAVANGPPTAPVSKQTLELPVEKTTSRNENKPSTPAPQPVAPQTVESTEAESSTAPIAPTTKIPQAQPKSNKVAPAMPFAVNQKSFTPPVSTGPPQSTVQPPVPKPAKSQAEMEEASRQAKEAVANALAKLNPQSTARPGGPPPNTVEAIAKKVSQMTTAPSAPRGRAGYRGGRGTRTSSAGQRQKMEIPQSDYDFQSANAKFNKEDLIKEAIASGSPIGETADNPIEGQVSETNGTARKDSLSANPVPAYDKKSSFFDNISSEAKDREGNSDGRINARAQRGAEFSKNMETFGQGNVDSGYRGRGRGGYRGRGRGEFRGRGGYRGQRRGPSTTFDPTTIVQN</sequence>
<dbReference type="SMART" id="SM01199">
    <property type="entry name" value="FDF"/>
    <property type="match status" value="1"/>
</dbReference>
<feature type="domain" description="FFD box profile" evidence="4">
    <location>
        <begin position="456"/>
        <end position="472"/>
    </location>
</feature>
<evidence type="ECO:0000259" key="5">
    <source>
        <dbReference type="PROSITE" id="PS52002"/>
    </source>
</evidence>
<dbReference type="EMBL" id="JAVRRJ010000002">
    <property type="protein sequence ID" value="KAK5087941.1"/>
    <property type="molecule type" value="Genomic_DNA"/>
</dbReference>
<dbReference type="Pfam" id="PF12701">
    <property type="entry name" value="LSM14"/>
    <property type="match status" value="1"/>
</dbReference>
<dbReference type="AlphaFoldDB" id="A0AAN7T1X2"/>
<feature type="region of interest" description="Disordered" evidence="2">
    <location>
        <begin position="422"/>
        <end position="462"/>
    </location>
</feature>
<dbReference type="GO" id="GO:0003729">
    <property type="term" value="F:mRNA binding"/>
    <property type="evidence" value="ECO:0007669"/>
    <property type="project" value="TreeGrafter"/>
</dbReference>
<dbReference type="SMART" id="SM01271">
    <property type="entry name" value="LSM14"/>
    <property type="match status" value="1"/>
</dbReference>
<dbReference type="GO" id="GO:0000932">
    <property type="term" value="C:P-body"/>
    <property type="evidence" value="ECO:0007669"/>
    <property type="project" value="TreeGrafter"/>
</dbReference>
<dbReference type="PROSITE" id="PS52002">
    <property type="entry name" value="SM"/>
    <property type="match status" value="1"/>
</dbReference>
<feature type="compositionally biased region" description="Polar residues" evidence="2">
    <location>
        <begin position="251"/>
        <end position="262"/>
    </location>
</feature>
<dbReference type="InterPro" id="IPR025609">
    <property type="entry name" value="Lsm14-like_N"/>
</dbReference>
<dbReference type="PROSITE" id="PS51512">
    <property type="entry name" value="DFDF"/>
    <property type="match status" value="1"/>
</dbReference>
<gene>
    <name evidence="6" type="ORF">LTR05_002157</name>
</gene>
<accession>A0AAN7T1X2</accession>
<feature type="short sequence motif" description="FFD box" evidence="1">
    <location>
        <begin position="456"/>
        <end position="472"/>
    </location>
</feature>
<name>A0AAN7T1X2_9EURO</name>
<evidence type="ECO:0000259" key="4">
    <source>
        <dbReference type="PROSITE" id="PS51513"/>
    </source>
</evidence>
<dbReference type="InterPro" id="IPR025761">
    <property type="entry name" value="FFD_box"/>
</dbReference>
<dbReference type="Proteomes" id="UP001309876">
    <property type="component" value="Unassembled WGS sequence"/>
</dbReference>
<dbReference type="PANTHER" id="PTHR13586:SF0">
    <property type="entry name" value="TRAILER HITCH, ISOFORM H"/>
    <property type="match status" value="1"/>
</dbReference>
<feature type="compositionally biased region" description="Polar residues" evidence="2">
    <location>
        <begin position="538"/>
        <end position="550"/>
    </location>
</feature>
<feature type="domain" description="DFDF" evidence="3">
    <location>
        <begin position="389"/>
        <end position="425"/>
    </location>
</feature>
<feature type="compositionally biased region" description="Polar residues" evidence="2">
    <location>
        <begin position="496"/>
        <end position="505"/>
    </location>
</feature>
<feature type="compositionally biased region" description="Polar residues" evidence="2">
    <location>
        <begin position="95"/>
        <end position="106"/>
    </location>
</feature>
<dbReference type="InterPro" id="IPR047575">
    <property type="entry name" value="Sm"/>
</dbReference>
<evidence type="ECO:0000256" key="2">
    <source>
        <dbReference type="SAM" id="MobiDB-lite"/>
    </source>
</evidence>
<dbReference type="InterPro" id="IPR025762">
    <property type="entry name" value="DFDF"/>
</dbReference>
<dbReference type="GO" id="GO:0033962">
    <property type="term" value="P:P-body assembly"/>
    <property type="evidence" value="ECO:0007669"/>
    <property type="project" value="TreeGrafter"/>
</dbReference>
<dbReference type="Gene3D" id="2.30.30.100">
    <property type="match status" value="1"/>
</dbReference>
<dbReference type="CDD" id="cd01736">
    <property type="entry name" value="LSm14_N"/>
    <property type="match status" value="1"/>
</dbReference>
<feature type="region of interest" description="Disordered" evidence="2">
    <location>
        <begin position="489"/>
        <end position="550"/>
    </location>
</feature>
<protein>
    <submittedName>
        <fullName evidence="6">Uncharacterized protein</fullName>
    </submittedName>
</protein>
<feature type="region of interest" description="Disordered" evidence="2">
    <location>
        <begin position="76"/>
        <end position="402"/>
    </location>
</feature>
<feature type="compositionally biased region" description="Polar residues" evidence="2">
    <location>
        <begin position="289"/>
        <end position="307"/>
    </location>
</feature>
<evidence type="ECO:0000259" key="3">
    <source>
        <dbReference type="PROSITE" id="PS51512"/>
    </source>
</evidence>
<feature type="domain" description="Sm" evidence="5">
    <location>
        <begin position="1"/>
        <end position="78"/>
    </location>
</feature>
<comment type="caution">
    <text evidence="6">The sequence shown here is derived from an EMBL/GenBank/DDBJ whole genome shotgun (WGS) entry which is preliminary data.</text>
</comment>
<dbReference type="GO" id="GO:0034063">
    <property type="term" value="P:stress granule assembly"/>
    <property type="evidence" value="ECO:0007669"/>
    <property type="project" value="TreeGrafter"/>
</dbReference>
<dbReference type="SUPFAM" id="SSF50182">
    <property type="entry name" value="Sm-like ribonucleoproteins"/>
    <property type="match status" value="1"/>
</dbReference>
<reference evidence="6 7" key="1">
    <citation type="submission" date="2023-08" db="EMBL/GenBank/DDBJ databases">
        <title>Black Yeasts Isolated from many extreme environments.</title>
        <authorList>
            <person name="Coleine C."/>
            <person name="Stajich J.E."/>
            <person name="Selbmann L."/>
        </authorList>
    </citation>
    <scope>NUCLEOTIDE SEQUENCE [LARGE SCALE GENOMIC DNA]</scope>
    <source>
        <strain evidence="6 7">CCFEE 5910</strain>
    </source>
</reference>